<dbReference type="GO" id="GO:0005886">
    <property type="term" value="C:plasma membrane"/>
    <property type="evidence" value="ECO:0007669"/>
    <property type="project" value="UniProtKB-SubCell"/>
</dbReference>
<feature type="transmembrane region" description="Helical" evidence="6">
    <location>
        <begin position="39"/>
        <end position="60"/>
    </location>
</feature>
<evidence type="ECO:0000256" key="4">
    <source>
        <dbReference type="ARBA" id="ARBA00022989"/>
    </source>
</evidence>
<evidence type="ECO:0000256" key="2">
    <source>
        <dbReference type="ARBA" id="ARBA00022475"/>
    </source>
</evidence>
<dbReference type="PANTHER" id="PTHR37693">
    <property type="entry name" value="PHOSPHATIDYLGLYCEROL LYSYLTRANSFERASE"/>
    <property type="match status" value="1"/>
</dbReference>
<name>A0A2V2NBA5_9EURY</name>
<dbReference type="NCBIfam" id="TIGR00374">
    <property type="entry name" value="flippase-like domain"/>
    <property type="match status" value="1"/>
</dbReference>
<comment type="subcellular location">
    <subcellularLocation>
        <location evidence="1">Cell membrane</location>
        <topology evidence="1">Multi-pass membrane protein</topology>
    </subcellularLocation>
</comment>
<dbReference type="InterPro" id="IPR022791">
    <property type="entry name" value="L-PG_synthase/AglD"/>
</dbReference>
<keyword evidence="5 6" id="KW-0472">Membrane</keyword>
<evidence type="ECO:0000256" key="1">
    <source>
        <dbReference type="ARBA" id="ARBA00004651"/>
    </source>
</evidence>
<feature type="transmembrane region" description="Helical" evidence="6">
    <location>
        <begin position="294"/>
        <end position="310"/>
    </location>
</feature>
<evidence type="ECO:0000256" key="6">
    <source>
        <dbReference type="SAM" id="Phobius"/>
    </source>
</evidence>
<evidence type="ECO:0000313" key="8">
    <source>
        <dbReference type="Proteomes" id="UP000245934"/>
    </source>
</evidence>
<proteinExistence type="predicted"/>
<reference evidence="7 8" key="1">
    <citation type="submission" date="2018-05" db="EMBL/GenBank/DDBJ databases">
        <title>Draft genome of Methanospirillum stamsii Pt1.</title>
        <authorList>
            <person name="Dueholm M.S."/>
            <person name="Nielsen P.H."/>
            <person name="Bakmann L.F."/>
            <person name="Otzen D.E."/>
        </authorList>
    </citation>
    <scope>NUCLEOTIDE SEQUENCE [LARGE SCALE GENOMIC DNA]</scope>
    <source>
        <strain evidence="7 8">Pt1</strain>
    </source>
</reference>
<keyword evidence="2" id="KW-1003">Cell membrane</keyword>
<comment type="caution">
    <text evidence="7">The sequence shown here is derived from an EMBL/GenBank/DDBJ whole genome shotgun (WGS) entry which is preliminary data.</text>
</comment>
<feature type="transmembrane region" description="Helical" evidence="6">
    <location>
        <begin position="7"/>
        <end position="27"/>
    </location>
</feature>
<dbReference type="AlphaFoldDB" id="A0A2V2NBA5"/>
<sequence length="337" mass="37411">MDKNQKKWIYVSLAFSMVILVFILLSTFNEETLQYLFHINIWFLLLAISLRFVSFSLWAARIKVMAASLGYQVKYSHCYNMVVANLLIGAITPGQAGGEPVRIHELYKADMSLGDATAVVIMERVLDAVILVALTVFSLIIMGKVIWDMGEGIVIVIFFSLAVLIFFIGLLIYATRNPESAKDKVMRFLHWIELKMKNPGIHKIIASTDVEFDNFCSGISAFTSHGKKGIAQGTVFSVLFWFSEFIVASVILMGLGLPPSISESMLSQIIIALISMIPLTPGASGIAELSATSLYALFVPTAILGVFIILWRLIMFYLNIVFGVIATVLIFKREIST</sequence>
<feature type="transmembrane region" description="Helical" evidence="6">
    <location>
        <begin position="153"/>
        <end position="174"/>
    </location>
</feature>
<evidence type="ECO:0000313" key="7">
    <source>
        <dbReference type="EMBL" id="PWR74906.1"/>
    </source>
</evidence>
<dbReference type="Proteomes" id="UP000245934">
    <property type="component" value="Unassembled WGS sequence"/>
</dbReference>
<dbReference type="GeneID" id="97611224"/>
<feature type="transmembrane region" description="Helical" evidence="6">
    <location>
        <begin position="316"/>
        <end position="331"/>
    </location>
</feature>
<dbReference type="RefSeq" id="WP_109940338.1">
    <property type="nucleotide sequence ID" value="NZ_CP176366.1"/>
</dbReference>
<accession>A0A2V2NBA5</accession>
<feature type="transmembrane region" description="Helical" evidence="6">
    <location>
        <begin position="235"/>
        <end position="257"/>
    </location>
</feature>
<feature type="transmembrane region" description="Helical" evidence="6">
    <location>
        <begin position="128"/>
        <end position="147"/>
    </location>
</feature>
<organism evidence="7 8">
    <name type="scientific">Methanospirillum stamsii</name>
    <dbReference type="NCBI Taxonomy" id="1277351"/>
    <lineage>
        <taxon>Archaea</taxon>
        <taxon>Methanobacteriati</taxon>
        <taxon>Methanobacteriota</taxon>
        <taxon>Stenosarchaea group</taxon>
        <taxon>Methanomicrobia</taxon>
        <taxon>Methanomicrobiales</taxon>
        <taxon>Methanospirillaceae</taxon>
        <taxon>Methanospirillum</taxon>
    </lineage>
</organism>
<gene>
    <name evidence="7" type="ORF">DLD82_06670</name>
</gene>
<dbReference type="Pfam" id="PF03706">
    <property type="entry name" value="LPG_synthase_TM"/>
    <property type="match status" value="1"/>
</dbReference>
<dbReference type="PANTHER" id="PTHR37693:SF1">
    <property type="entry name" value="INTEGRAL MEMBRANE PROTEIN"/>
    <property type="match status" value="1"/>
</dbReference>
<evidence type="ECO:0000256" key="5">
    <source>
        <dbReference type="ARBA" id="ARBA00023136"/>
    </source>
</evidence>
<protein>
    <submittedName>
        <fullName evidence="7">Lysylphosphatidylglycerol synthetase</fullName>
    </submittedName>
</protein>
<dbReference type="OrthoDB" id="15513at2157"/>
<evidence type="ECO:0000256" key="3">
    <source>
        <dbReference type="ARBA" id="ARBA00022692"/>
    </source>
</evidence>
<feature type="transmembrane region" description="Helical" evidence="6">
    <location>
        <begin position="269"/>
        <end position="287"/>
    </location>
</feature>
<keyword evidence="3 6" id="KW-0812">Transmembrane</keyword>
<keyword evidence="4 6" id="KW-1133">Transmembrane helix</keyword>
<keyword evidence="8" id="KW-1185">Reference proteome</keyword>
<dbReference type="EMBL" id="QGMZ01000014">
    <property type="protein sequence ID" value="PWR74906.1"/>
    <property type="molecule type" value="Genomic_DNA"/>
</dbReference>